<evidence type="ECO:0000256" key="1">
    <source>
        <dbReference type="SAM" id="MobiDB-lite"/>
    </source>
</evidence>
<gene>
    <name evidence="3" type="ORF">Aau02nite_02820</name>
</gene>
<evidence type="ECO:0000313" key="3">
    <source>
        <dbReference type="EMBL" id="GIM63253.1"/>
    </source>
</evidence>
<keyword evidence="2" id="KW-0812">Transmembrane</keyword>
<proteinExistence type="predicted"/>
<feature type="region of interest" description="Disordered" evidence="1">
    <location>
        <begin position="126"/>
        <end position="202"/>
    </location>
</feature>
<dbReference type="Proteomes" id="UP000681340">
    <property type="component" value="Unassembled WGS sequence"/>
</dbReference>
<sequence length="292" mass="28988">MRGRARREPRLDPVRWRRPGRSALLRSAVVAGLIATAAAVMWTGPGGCEPGRADCAPCASLPSPPGTTVDLKPSVVDGPRSVPPYGPRAGTPADAQPDPADGLILVTADDAKPALARGSHLRLAKPATASALESDAAGEPEPGPADGPEPGVADRSQPRAVSVSGCRPAEIAESAPPRSQADLPPGVTAAPGGSAGPGGSIAVPPGSIGVPIRLAEPTALGLIHPGDHVDVFRVPVAGESPQAIATAALVLDVTGADDPTSGGLLLALTPAEARRTVTAPGGGYAVLIRPDG</sequence>
<keyword evidence="4" id="KW-1185">Reference proteome</keyword>
<reference evidence="3" key="1">
    <citation type="submission" date="2021-03" db="EMBL/GenBank/DDBJ databases">
        <title>Whole genome shotgun sequence of Actinoplanes auranticolor NBRC 12245.</title>
        <authorList>
            <person name="Komaki H."/>
            <person name="Tamura T."/>
        </authorList>
    </citation>
    <scope>NUCLEOTIDE SEQUENCE</scope>
    <source>
        <strain evidence="3">NBRC 12245</strain>
    </source>
</reference>
<dbReference type="EMBL" id="BOQL01000003">
    <property type="protein sequence ID" value="GIM63253.1"/>
    <property type="molecule type" value="Genomic_DNA"/>
</dbReference>
<evidence type="ECO:0000256" key="2">
    <source>
        <dbReference type="SAM" id="Phobius"/>
    </source>
</evidence>
<organism evidence="3 4">
    <name type="scientific">Actinoplanes auranticolor</name>
    <dbReference type="NCBI Taxonomy" id="47988"/>
    <lineage>
        <taxon>Bacteria</taxon>
        <taxon>Bacillati</taxon>
        <taxon>Actinomycetota</taxon>
        <taxon>Actinomycetes</taxon>
        <taxon>Micromonosporales</taxon>
        <taxon>Micromonosporaceae</taxon>
        <taxon>Actinoplanes</taxon>
    </lineage>
</organism>
<dbReference type="AlphaFoldDB" id="A0A919S3E9"/>
<comment type="caution">
    <text evidence="3">The sequence shown here is derived from an EMBL/GenBank/DDBJ whole genome shotgun (WGS) entry which is preliminary data.</text>
</comment>
<keyword evidence="2" id="KW-0472">Membrane</keyword>
<feature type="region of interest" description="Disordered" evidence="1">
    <location>
        <begin position="63"/>
        <end position="101"/>
    </location>
</feature>
<accession>A0A919S3E9</accession>
<keyword evidence="2" id="KW-1133">Transmembrane helix</keyword>
<protein>
    <recommendedName>
        <fullName evidence="5">Flp pilus assembly protein CpaB</fullName>
    </recommendedName>
</protein>
<name>A0A919S3E9_9ACTN</name>
<feature type="transmembrane region" description="Helical" evidence="2">
    <location>
        <begin position="23"/>
        <end position="42"/>
    </location>
</feature>
<evidence type="ECO:0008006" key="5">
    <source>
        <dbReference type="Google" id="ProtNLM"/>
    </source>
</evidence>
<evidence type="ECO:0000313" key="4">
    <source>
        <dbReference type="Proteomes" id="UP000681340"/>
    </source>
</evidence>